<dbReference type="Pfam" id="PF08722">
    <property type="entry name" value="Tn7_TnsA-like_N"/>
    <property type="match status" value="1"/>
</dbReference>
<evidence type="ECO:0000313" key="3">
    <source>
        <dbReference type="Proteomes" id="UP000471381"/>
    </source>
</evidence>
<protein>
    <recommendedName>
        <fullName evidence="1">TnsA endonuclease N-terminal domain-containing protein</fullName>
    </recommendedName>
</protein>
<dbReference type="Proteomes" id="UP000471381">
    <property type="component" value="Unassembled WGS sequence"/>
</dbReference>
<proteinExistence type="predicted"/>
<reference evidence="2 3" key="1">
    <citation type="submission" date="2020-01" db="EMBL/GenBank/DDBJ databases">
        <title>Genomes of bacteria type strains.</title>
        <authorList>
            <person name="Chen J."/>
            <person name="Zhu S."/>
            <person name="Yang J."/>
        </authorList>
    </citation>
    <scope>NUCLEOTIDE SEQUENCE [LARGE SCALE GENOMIC DNA]</scope>
    <source>
        <strain evidence="2 3">LMG 24078</strain>
    </source>
</reference>
<accession>A0A6N9TDT8</accession>
<evidence type="ECO:0000313" key="2">
    <source>
        <dbReference type="EMBL" id="NDW15467.1"/>
    </source>
</evidence>
<dbReference type="AlphaFoldDB" id="A0A6N9TDT8"/>
<evidence type="ECO:0000259" key="1">
    <source>
        <dbReference type="Pfam" id="PF08722"/>
    </source>
</evidence>
<dbReference type="RefSeq" id="WP_163106122.1">
    <property type="nucleotide sequence ID" value="NZ_JAAAWO010000004.1"/>
</dbReference>
<organism evidence="2 3">
    <name type="scientific">Alteromonas genovensis</name>
    <dbReference type="NCBI Taxonomy" id="471225"/>
    <lineage>
        <taxon>Bacteria</taxon>
        <taxon>Pseudomonadati</taxon>
        <taxon>Pseudomonadota</taxon>
        <taxon>Gammaproteobacteria</taxon>
        <taxon>Alteromonadales</taxon>
        <taxon>Alteromonadaceae</taxon>
        <taxon>Alteromonas/Salinimonas group</taxon>
        <taxon>Alteromonas</taxon>
    </lineage>
</organism>
<keyword evidence="3" id="KW-1185">Reference proteome</keyword>
<sequence>MQRLRKLPRTSRILRLSGFSSVKNHAHMYCESMMEGHALLLCEFDDTVLRYTTQPFTINYTLFNRKRRYTPDILIKLRSGAYKSVEVKPFDKLQSEKNQHKFQILQSLFPKEIGHELTLLSDRDIYIGEQFNNYQALYPYRRHPLTKDENRVFLSIPSILTFKQLSDFRGSSFITAMRLVAHSSLSWDVFSPLNSESILKKK</sequence>
<dbReference type="EMBL" id="JAAAWO010000004">
    <property type="protein sequence ID" value="NDW15467.1"/>
    <property type="molecule type" value="Genomic_DNA"/>
</dbReference>
<comment type="caution">
    <text evidence="2">The sequence shown here is derived from an EMBL/GenBank/DDBJ whole genome shotgun (WGS) entry which is preliminary data.</text>
</comment>
<name>A0A6N9TDT8_9ALTE</name>
<dbReference type="InterPro" id="IPR014833">
    <property type="entry name" value="TnsA_N"/>
</dbReference>
<gene>
    <name evidence="2" type="ORF">GTQ48_08035</name>
</gene>
<feature type="domain" description="TnsA endonuclease N-terminal" evidence="1">
    <location>
        <begin position="45"/>
        <end position="104"/>
    </location>
</feature>